<dbReference type="HOGENOM" id="CLU_018297_3_1_7"/>
<evidence type="ECO:0000313" key="11">
    <source>
        <dbReference type="EMBL" id="ABW68320.1"/>
    </source>
</evidence>
<comment type="function">
    <text evidence="1 9">May be involved in recombinational repair of damaged DNA.</text>
</comment>
<dbReference type="Proteomes" id="UP000008561">
    <property type="component" value="Chromosome"/>
</dbReference>
<dbReference type="GO" id="GO:0043590">
    <property type="term" value="C:bacterial nucleoid"/>
    <property type="evidence" value="ECO:0007669"/>
    <property type="project" value="TreeGrafter"/>
</dbReference>
<evidence type="ECO:0000256" key="9">
    <source>
        <dbReference type="PIRNR" id="PIRNR003128"/>
    </source>
</evidence>
<evidence type="ECO:0000256" key="3">
    <source>
        <dbReference type="ARBA" id="ARBA00021315"/>
    </source>
</evidence>
<comment type="similarity">
    <text evidence="2 9">Belongs to the RecN family.</text>
</comment>
<dbReference type="GO" id="GO:0005524">
    <property type="term" value="F:ATP binding"/>
    <property type="evidence" value="ECO:0007669"/>
    <property type="project" value="UniProtKB-KW"/>
</dbReference>
<proteinExistence type="inferred from homology"/>
<dbReference type="PANTHER" id="PTHR11059">
    <property type="entry name" value="DNA REPAIR PROTEIN RECN"/>
    <property type="match status" value="1"/>
</dbReference>
<evidence type="ECO:0000256" key="1">
    <source>
        <dbReference type="ARBA" id="ARBA00003618"/>
    </source>
</evidence>
<dbReference type="PANTHER" id="PTHR11059:SF0">
    <property type="entry name" value="DNA REPAIR PROTEIN RECN"/>
    <property type="match status" value="1"/>
</dbReference>
<dbReference type="PIRSF" id="PIRSF003128">
    <property type="entry name" value="RecN"/>
    <property type="match status" value="1"/>
</dbReference>
<dbReference type="Gene3D" id="3.40.50.300">
    <property type="entry name" value="P-loop containing nucleotide triphosphate hydrolases"/>
    <property type="match status" value="2"/>
</dbReference>
<keyword evidence="5 9" id="KW-0227">DNA damage</keyword>
<dbReference type="RefSeq" id="WP_012175932.1">
    <property type="nucleotide sequence ID" value="NC_009943.1"/>
</dbReference>
<dbReference type="EMBL" id="CP000859">
    <property type="protein sequence ID" value="ABW68320.1"/>
    <property type="molecule type" value="Genomic_DNA"/>
</dbReference>
<organism evidence="11 12">
    <name type="scientific">Desulfosudis oleivorans (strain DSM 6200 / JCM 39069 / Hxd3)</name>
    <name type="common">Desulfococcus oleovorans</name>
    <dbReference type="NCBI Taxonomy" id="96561"/>
    <lineage>
        <taxon>Bacteria</taxon>
        <taxon>Pseudomonadati</taxon>
        <taxon>Thermodesulfobacteriota</taxon>
        <taxon>Desulfobacteria</taxon>
        <taxon>Desulfobacterales</taxon>
        <taxon>Desulfosudaceae</taxon>
        <taxon>Desulfosudis</taxon>
    </lineage>
</organism>
<dbReference type="CDD" id="cd03241">
    <property type="entry name" value="ABC_RecN"/>
    <property type="match status" value="2"/>
</dbReference>
<keyword evidence="4" id="KW-0547">Nucleotide-binding</keyword>
<dbReference type="STRING" id="96561.Dole_2516"/>
<evidence type="ECO:0000259" key="10">
    <source>
        <dbReference type="Pfam" id="PF02463"/>
    </source>
</evidence>
<dbReference type="GO" id="GO:0006281">
    <property type="term" value="P:DNA repair"/>
    <property type="evidence" value="ECO:0007669"/>
    <property type="project" value="UniProtKB-KW"/>
</dbReference>
<dbReference type="GO" id="GO:0006310">
    <property type="term" value="P:DNA recombination"/>
    <property type="evidence" value="ECO:0007669"/>
    <property type="project" value="InterPro"/>
</dbReference>
<evidence type="ECO:0000256" key="8">
    <source>
        <dbReference type="ARBA" id="ARBA00033408"/>
    </source>
</evidence>
<sequence>MLNELAIKNFAIIDDLRIRFDRGLTILSGETGAGKSIIINAVNLLLGSRATARLIRTGESTAEVEAVFDVAPKSELARKLEVNGLTGDNELIIRRVVSDTNKNRIYINGHAATIQVLSDITASLASISGQHAHQQLLNEDLHLLILDAFAGLTGQREAVGEKFATLVPMLRELETLKSRQADQARQQELLAFQKDEIEKANITPGEDQNLERDKRRLKNAQELYTLVYGCIEGLYDAQGAVIEQLALVRTSLENGARIDDTLEPHRAAIVDIEARTADAVEGLRSYLNTIDTDGTALEQVEERLDLVVRLKKKYGPTLEDVLARLDQIAADLTGLENLSGRIGQMETAIAAAHKDLARAATTLSAKRKKAAPGFCRAIEAELAQLKMEGTRFDVVFSATPADAKTSPFLTADGKIITDTGLDKAAFSIAPNVGETAKPLAAIASGGELSRVVLAIKAMLAGKEAVETLIFDEVDAGIGGEAAEVVGKKLAALSRFHQTLCITHLPQIARFGDIHYRIEKQVKSGRTVTHMVRLSDEDRIQEIARMTGGKKITEKTLAHAKEMLETAASAKAD</sequence>
<dbReference type="GO" id="GO:0009432">
    <property type="term" value="P:SOS response"/>
    <property type="evidence" value="ECO:0007669"/>
    <property type="project" value="TreeGrafter"/>
</dbReference>
<keyword evidence="6" id="KW-0067">ATP-binding</keyword>
<evidence type="ECO:0000256" key="5">
    <source>
        <dbReference type="ARBA" id="ARBA00022763"/>
    </source>
</evidence>
<keyword evidence="12" id="KW-1185">Reference proteome</keyword>
<gene>
    <name evidence="11" type="ordered locus">Dole_2516</name>
</gene>
<evidence type="ECO:0000256" key="4">
    <source>
        <dbReference type="ARBA" id="ARBA00022741"/>
    </source>
</evidence>
<dbReference type="SUPFAM" id="SSF52540">
    <property type="entry name" value="P-loop containing nucleoside triphosphate hydrolases"/>
    <property type="match status" value="2"/>
</dbReference>
<reference evidence="11 12" key="1">
    <citation type="submission" date="2007-10" db="EMBL/GenBank/DDBJ databases">
        <title>Complete sequence of Desulfococcus oleovorans Hxd3.</title>
        <authorList>
            <consortium name="US DOE Joint Genome Institute"/>
            <person name="Copeland A."/>
            <person name="Lucas S."/>
            <person name="Lapidus A."/>
            <person name="Barry K."/>
            <person name="Glavina del Rio T."/>
            <person name="Dalin E."/>
            <person name="Tice H."/>
            <person name="Pitluck S."/>
            <person name="Kiss H."/>
            <person name="Brettin T."/>
            <person name="Bruce D."/>
            <person name="Detter J.C."/>
            <person name="Han C."/>
            <person name="Schmutz J."/>
            <person name="Larimer F."/>
            <person name="Land M."/>
            <person name="Hauser L."/>
            <person name="Kyrpides N."/>
            <person name="Kim E."/>
            <person name="Wawrik B."/>
            <person name="Richardson P."/>
        </authorList>
    </citation>
    <scope>NUCLEOTIDE SEQUENCE [LARGE SCALE GENOMIC DNA]</scope>
    <source>
        <strain evidence="12">DSM 6200 / JCM 39069 / Hxd3</strain>
    </source>
</reference>
<accession>A8ZW86</accession>
<dbReference type="KEGG" id="dol:Dole_2516"/>
<dbReference type="FunFam" id="3.40.50.300:FF:000356">
    <property type="entry name" value="DNA repair protein RecN"/>
    <property type="match status" value="1"/>
</dbReference>
<feature type="domain" description="RecF/RecN/SMC N-terminal" evidence="10">
    <location>
        <begin position="1"/>
        <end position="520"/>
    </location>
</feature>
<evidence type="ECO:0000256" key="6">
    <source>
        <dbReference type="ARBA" id="ARBA00022840"/>
    </source>
</evidence>
<dbReference type="NCBIfam" id="TIGR00634">
    <property type="entry name" value="recN"/>
    <property type="match status" value="1"/>
</dbReference>
<keyword evidence="7 9" id="KW-0234">DNA repair</keyword>
<dbReference type="InterPro" id="IPR004604">
    <property type="entry name" value="DNA_recomb/repair_RecN"/>
</dbReference>
<dbReference type="Pfam" id="PF02463">
    <property type="entry name" value="SMC_N"/>
    <property type="match status" value="1"/>
</dbReference>
<dbReference type="eggNOG" id="COG0497">
    <property type="taxonomic scope" value="Bacteria"/>
</dbReference>
<name>A8ZW86_DESOH</name>
<dbReference type="AlphaFoldDB" id="A8ZW86"/>
<dbReference type="InterPro" id="IPR003395">
    <property type="entry name" value="RecF/RecN/SMC_N"/>
</dbReference>
<evidence type="ECO:0000256" key="2">
    <source>
        <dbReference type="ARBA" id="ARBA00009441"/>
    </source>
</evidence>
<evidence type="ECO:0000256" key="7">
    <source>
        <dbReference type="ARBA" id="ARBA00023204"/>
    </source>
</evidence>
<evidence type="ECO:0000313" key="12">
    <source>
        <dbReference type="Proteomes" id="UP000008561"/>
    </source>
</evidence>
<dbReference type="FunFam" id="3.40.50.300:FF:000319">
    <property type="entry name" value="DNA repair protein RecN"/>
    <property type="match status" value="1"/>
</dbReference>
<protein>
    <recommendedName>
        <fullName evidence="3 9">DNA repair protein RecN</fullName>
    </recommendedName>
    <alternativeName>
        <fullName evidence="8 9">Recombination protein N</fullName>
    </alternativeName>
</protein>
<dbReference type="InterPro" id="IPR027417">
    <property type="entry name" value="P-loop_NTPase"/>
</dbReference>